<evidence type="ECO:0000313" key="1">
    <source>
        <dbReference type="EMBL" id="RKF15900.1"/>
    </source>
</evidence>
<proteinExistence type="predicted"/>
<dbReference type="Proteomes" id="UP000286482">
    <property type="component" value="Unassembled WGS sequence"/>
</dbReference>
<dbReference type="AlphaFoldDB" id="A0A420E8Y1"/>
<sequence length="73" mass="7681">MSDITALLLSDKLINVNSYCPSKPAFRAAVSGVVGGRFALSMKVFGCDNVEQATTILGHNLQDKYFDAAKGGG</sequence>
<dbReference type="EMBL" id="RAQO01000008">
    <property type="protein sequence ID" value="RKF15900.1"/>
    <property type="molecule type" value="Genomic_DNA"/>
</dbReference>
<accession>A0A420E8Y1</accession>
<gene>
    <name evidence="1" type="ORF">DBZ36_16160</name>
</gene>
<protein>
    <submittedName>
        <fullName evidence="1">Uncharacterized protein</fullName>
    </submittedName>
</protein>
<evidence type="ECO:0000313" key="2">
    <source>
        <dbReference type="Proteomes" id="UP000286482"/>
    </source>
</evidence>
<organism evidence="1 2">
    <name type="scientific">Alginatibacterium sediminis</name>
    <dbReference type="NCBI Taxonomy" id="2164068"/>
    <lineage>
        <taxon>Bacteria</taxon>
        <taxon>Pseudomonadati</taxon>
        <taxon>Pseudomonadota</taxon>
        <taxon>Gammaproteobacteria</taxon>
        <taxon>Alteromonadales</taxon>
        <taxon>Alteromonadaceae</taxon>
        <taxon>Alginatibacterium</taxon>
    </lineage>
</organism>
<keyword evidence="2" id="KW-1185">Reference proteome</keyword>
<name>A0A420E8Y1_9ALTE</name>
<comment type="caution">
    <text evidence="1">The sequence shown here is derived from an EMBL/GenBank/DDBJ whole genome shotgun (WGS) entry which is preliminary data.</text>
</comment>
<reference evidence="1 2" key="1">
    <citation type="submission" date="2018-09" db="EMBL/GenBank/DDBJ databases">
        <authorList>
            <person name="Wang Z."/>
        </authorList>
    </citation>
    <scope>NUCLEOTIDE SEQUENCE [LARGE SCALE GENOMIC DNA]</scope>
    <source>
        <strain evidence="1 2">ALS 81</strain>
    </source>
</reference>